<keyword evidence="2" id="KW-0489">Methyltransferase</keyword>
<dbReference type="InterPro" id="IPR006342">
    <property type="entry name" value="FkbM_mtfrase"/>
</dbReference>
<dbReference type="EMBL" id="SRMP02000045">
    <property type="protein sequence ID" value="MFN0293147.1"/>
    <property type="molecule type" value="Genomic_DNA"/>
</dbReference>
<sequence>MKNLKLLVGRILTSDILYHCIVAPINNSDLYKVKGYNLDLKNQPNFIKSSIFLGLYERSEINCIAKYLNPDLPVMELGCSIGATSMTILKTIKNKKLISVEANPLLLKNLQSTQKINNLSNWHIINKAVDYSGKDHISFAIDPGNLGSKKSETNSTDKDVLVPTVTISELLNAYKIDTNFNLVCDIEGAEIEFILNDSKTLKERCNTLIIELHDTIYSSIKYSKNEIAELIVATCEMKLIHSDNKSWIFVK</sequence>
<keyword evidence="2" id="KW-0808">Transferase</keyword>
<dbReference type="GO" id="GO:0032259">
    <property type="term" value="P:methylation"/>
    <property type="evidence" value="ECO:0007669"/>
    <property type="project" value="UniProtKB-KW"/>
</dbReference>
<organism evidence="2 3">
    <name type="scientific">Pedobacter helvus</name>
    <dbReference type="NCBI Taxonomy" id="2563444"/>
    <lineage>
        <taxon>Bacteria</taxon>
        <taxon>Pseudomonadati</taxon>
        <taxon>Bacteroidota</taxon>
        <taxon>Sphingobacteriia</taxon>
        <taxon>Sphingobacteriales</taxon>
        <taxon>Sphingobacteriaceae</taxon>
        <taxon>Pedobacter</taxon>
    </lineage>
</organism>
<proteinExistence type="predicted"/>
<keyword evidence="3" id="KW-1185">Reference proteome</keyword>
<dbReference type="SUPFAM" id="SSF53335">
    <property type="entry name" value="S-adenosyl-L-methionine-dependent methyltransferases"/>
    <property type="match status" value="1"/>
</dbReference>
<dbReference type="RefSeq" id="WP_138728835.1">
    <property type="nucleotide sequence ID" value="NZ_SRMP02000045.1"/>
</dbReference>
<feature type="domain" description="Methyltransferase FkbM" evidence="1">
    <location>
        <begin position="94"/>
        <end position="228"/>
    </location>
</feature>
<dbReference type="NCBIfam" id="TIGR01444">
    <property type="entry name" value="fkbM_fam"/>
    <property type="match status" value="1"/>
</dbReference>
<dbReference type="InterPro" id="IPR029063">
    <property type="entry name" value="SAM-dependent_MTases_sf"/>
</dbReference>
<evidence type="ECO:0000313" key="2">
    <source>
        <dbReference type="EMBL" id="MFN0293147.1"/>
    </source>
</evidence>
<name>A0ABW9JL72_9SPHI</name>
<dbReference type="Proteomes" id="UP001517367">
    <property type="component" value="Unassembled WGS sequence"/>
</dbReference>
<reference evidence="2 3" key="1">
    <citation type="submission" date="2024-12" db="EMBL/GenBank/DDBJ databases">
        <authorList>
            <person name="Hu S."/>
        </authorList>
    </citation>
    <scope>NUCLEOTIDE SEQUENCE [LARGE SCALE GENOMIC DNA]</scope>
    <source>
        <strain evidence="2 3">P-25</strain>
    </source>
</reference>
<gene>
    <name evidence="2" type="ORF">E5L68_017275</name>
</gene>
<dbReference type="Pfam" id="PF05050">
    <property type="entry name" value="Methyltransf_21"/>
    <property type="match status" value="1"/>
</dbReference>
<evidence type="ECO:0000313" key="3">
    <source>
        <dbReference type="Proteomes" id="UP001517367"/>
    </source>
</evidence>
<accession>A0ABW9JL72</accession>
<protein>
    <submittedName>
        <fullName evidence="2">FkbM family methyltransferase</fullName>
    </submittedName>
</protein>
<evidence type="ECO:0000259" key="1">
    <source>
        <dbReference type="Pfam" id="PF05050"/>
    </source>
</evidence>
<dbReference type="GO" id="GO:0008168">
    <property type="term" value="F:methyltransferase activity"/>
    <property type="evidence" value="ECO:0007669"/>
    <property type="project" value="UniProtKB-KW"/>
</dbReference>
<dbReference type="Gene3D" id="3.40.50.150">
    <property type="entry name" value="Vaccinia Virus protein VP39"/>
    <property type="match status" value="1"/>
</dbReference>
<comment type="caution">
    <text evidence="2">The sequence shown here is derived from an EMBL/GenBank/DDBJ whole genome shotgun (WGS) entry which is preliminary data.</text>
</comment>